<gene>
    <name evidence="3" type="ORF">PG996_002382</name>
</gene>
<reference evidence="3 4" key="1">
    <citation type="submission" date="2023-01" db="EMBL/GenBank/DDBJ databases">
        <title>Analysis of 21 Apiospora genomes using comparative genomics revels a genus with tremendous synthesis potential of carbohydrate active enzymes and secondary metabolites.</title>
        <authorList>
            <person name="Sorensen T."/>
        </authorList>
    </citation>
    <scope>NUCLEOTIDE SEQUENCE [LARGE SCALE GENOMIC DNA]</scope>
    <source>
        <strain evidence="3 4">CBS 83171</strain>
    </source>
</reference>
<evidence type="ECO:0000256" key="1">
    <source>
        <dbReference type="SAM" id="MobiDB-lite"/>
    </source>
</evidence>
<evidence type="ECO:0000256" key="2">
    <source>
        <dbReference type="SAM" id="Phobius"/>
    </source>
</evidence>
<feature type="compositionally biased region" description="Low complexity" evidence="1">
    <location>
        <begin position="398"/>
        <end position="411"/>
    </location>
</feature>
<protein>
    <submittedName>
        <fullName evidence="3">Uncharacterized protein</fullName>
    </submittedName>
</protein>
<proteinExistence type="predicted"/>
<keyword evidence="2" id="KW-1133">Transmembrane helix</keyword>
<accession>A0ABR1WMC6</accession>
<feature type="compositionally biased region" description="Basic and acidic residues" evidence="1">
    <location>
        <begin position="216"/>
        <end position="226"/>
    </location>
</feature>
<evidence type="ECO:0000313" key="3">
    <source>
        <dbReference type="EMBL" id="KAK8083601.1"/>
    </source>
</evidence>
<keyword evidence="4" id="KW-1185">Reference proteome</keyword>
<keyword evidence="2" id="KW-0472">Membrane</keyword>
<feature type="transmembrane region" description="Helical" evidence="2">
    <location>
        <begin position="23"/>
        <end position="44"/>
    </location>
</feature>
<comment type="caution">
    <text evidence="3">The sequence shown here is derived from an EMBL/GenBank/DDBJ whole genome shotgun (WGS) entry which is preliminary data.</text>
</comment>
<keyword evidence="2" id="KW-0812">Transmembrane</keyword>
<feature type="region of interest" description="Disordered" evidence="1">
    <location>
        <begin position="378"/>
        <end position="418"/>
    </location>
</feature>
<dbReference type="Proteomes" id="UP001446871">
    <property type="component" value="Unassembled WGS sequence"/>
</dbReference>
<organism evidence="3 4">
    <name type="scientific">Apiospora saccharicola</name>
    <dbReference type="NCBI Taxonomy" id="335842"/>
    <lineage>
        <taxon>Eukaryota</taxon>
        <taxon>Fungi</taxon>
        <taxon>Dikarya</taxon>
        <taxon>Ascomycota</taxon>
        <taxon>Pezizomycotina</taxon>
        <taxon>Sordariomycetes</taxon>
        <taxon>Xylariomycetidae</taxon>
        <taxon>Amphisphaeriales</taxon>
        <taxon>Apiosporaceae</taxon>
        <taxon>Apiospora</taxon>
    </lineage>
</organism>
<feature type="compositionally biased region" description="Polar residues" evidence="1">
    <location>
        <begin position="383"/>
        <end position="393"/>
    </location>
</feature>
<feature type="region of interest" description="Disordered" evidence="1">
    <location>
        <begin position="130"/>
        <end position="280"/>
    </location>
</feature>
<name>A0ABR1WMC6_9PEZI</name>
<feature type="compositionally biased region" description="Polar residues" evidence="1">
    <location>
        <begin position="202"/>
        <end position="213"/>
    </location>
</feature>
<evidence type="ECO:0000313" key="4">
    <source>
        <dbReference type="Proteomes" id="UP001446871"/>
    </source>
</evidence>
<dbReference type="EMBL" id="JAQQWM010000001">
    <property type="protein sequence ID" value="KAK8083601.1"/>
    <property type="molecule type" value="Genomic_DNA"/>
</dbReference>
<sequence>MSDDSPADGGSAPNTDGIETWKLVLAVLLPLLCIAVGACIFLYCRHRKQRVQRTDVEQVGTMLQDLRTSQAEVDAMKEELQDGLNRVKTLETGANKRESAWARDDHNAVLNPPQANLHYPPALNMLRSGNPHDSITPTPIGFRSFSPVEPRPLSGSTLQGTLPRAAPGLQHTQYHSRARSVSHQSAESGETVVSYKPPSTIPEESTGNASSPFDTPGKKSTDRIADADENESPSERGKRNLTRRLSVKAESLRRRASMLSIRTGLSPMRPNPSHPDLVPQPLAVSKRNSVRESYADADSLSSRYGIDKTRLRRSASNPPANRSFISDSDMVTHTILADRTGTTTPVEESTVVQPLLGVTTDTCPSPCPSSLVLPPPVILIPPATQSENGTAATDSPARRSSPSRSSRSRSPTVSEDSRPFWLSEMEWRSFH</sequence>